<feature type="domain" description="Core-binding (CB)" evidence="7">
    <location>
        <begin position="97"/>
        <end position="181"/>
    </location>
</feature>
<dbReference type="InterPro" id="IPR010998">
    <property type="entry name" value="Integrase_recombinase_N"/>
</dbReference>
<keyword evidence="3 5" id="KW-0238">DNA-binding</keyword>
<dbReference type="Pfam" id="PF22022">
    <property type="entry name" value="Phage_int_M"/>
    <property type="match status" value="1"/>
</dbReference>
<evidence type="ECO:0000259" key="7">
    <source>
        <dbReference type="PROSITE" id="PS51900"/>
    </source>
</evidence>
<feature type="domain" description="Tyr recombinase" evidence="6">
    <location>
        <begin position="202"/>
        <end position="378"/>
    </location>
</feature>
<keyword evidence="9" id="KW-1185">Reference proteome</keyword>
<evidence type="ECO:0000313" key="8">
    <source>
        <dbReference type="EMBL" id="ONG37605.1"/>
    </source>
</evidence>
<dbReference type="STRING" id="1907941.BKE30_14135"/>
<gene>
    <name evidence="8" type="ORF">BKE30_14135</name>
</gene>
<dbReference type="InterPro" id="IPR025166">
    <property type="entry name" value="Integrase_DNA_bind_dom"/>
</dbReference>
<dbReference type="Gene3D" id="1.10.443.10">
    <property type="entry name" value="Intergrase catalytic core"/>
    <property type="match status" value="1"/>
</dbReference>
<evidence type="ECO:0000259" key="6">
    <source>
        <dbReference type="PROSITE" id="PS51898"/>
    </source>
</evidence>
<dbReference type="InterPro" id="IPR002104">
    <property type="entry name" value="Integrase_catalytic"/>
</dbReference>
<comment type="caution">
    <text evidence="8">The sequence shown here is derived from an EMBL/GenBank/DDBJ whole genome shotgun (WGS) entry which is preliminary data.</text>
</comment>
<dbReference type="GO" id="GO:0015074">
    <property type="term" value="P:DNA integration"/>
    <property type="evidence" value="ECO:0007669"/>
    <property type="project" value="UniProtKB-KW"/>
</dbReference>
<dbReference type="PROSITE" id="PS51900">
    <property type="entry name" value="CB"/>
    <property type="match status" value="1"/>
</dbReference>
<dbReference type="EMBL" id="MLCN01000048">
    <property type="protein sequence ID" value="ONG37605.1"/>
    <property type="molecule type" value="Genomic_DNA"/>
</dbReference>
<keyword evidence="2" id="KW-0229">DNA integration</keyword>
<dbReference type="GO" id="GO:0003677">
    <property type="term" value="F:DNA binding"/>
    <property type="evidence" value="ECO:0007669"/>
    <property type="project" value="UniProtKB-UniRule"/>
</dbReference>
<evidence type="ECO:0000256" key="3">
    <source>
        <dbReference type="ARBA" id="ARBA00023125"/>
    </source>
</evidence>
<sequence length="396" mass="45263">MNQKLHLTAELIPTLCCPATKRDIEFTDDVVKGLKLVITRGGRYSWLLRYIIGTKKRAMKLGDYPSVTLAQVRLMAQAHHELIKHGTDPQEQRDMEKTMPLLTSFFMDHYYPYAQKRKSSYLDDLSRFNNHLKAPLGHLKLNQVDRTAIIQVLDHVKNLGLSNATVNRIRALCSSVMNYAIDLGLLDRNPVQRVKKYKESHMIERYLSEIELVNLMKVLNAPDAFGITNLVIVSIVKMLLLTGMRKREVMDIKWRDIDLKTGHWKLEKNKSGKPRLIYLSGDALVEIKKMLPQRTEHVFANLQTGSPFNDIRKTFDKIMKAARIDNIRIHDLRHNFASMAVNQGLSLYVVQNLLGHASPQTTQRYAHLKGSVLTDAYDQVASLINQAAKIVPETSI</sequence>
<evidence type="ECO:0000313" key="9">
    <source>
        <dbReference type="Proteomes" id="UP000192132"/>
    </source>
</evidence>
<accession>A0A1S8CQP3</accession>
<evidence type="ECO:0000256" key="5">
    <source>
        <dbReference type="PROSITE-ProRule" id="PRU01248"/>
    </source>
</evidence>
<reference evidence="8 9" key="1">
    <citation type="submission" date="2016-10" db="EMBL/GenBank/DDBJ databases">
        <title>Draft Genome sequence of Alkanindiges sp. strain H1.</title>
        <authorList>
            <person name="Subhash Y."/>
            <person name="Lee S."/>
        </authorList>
    </citation>
    <scope>NUCLEOTIDE SEQUENCE [LARGE SCALE GENOMIC DNA]</scope>
    <source>
        <strain evidence="8 9">H1</strain>
    </source>
</reference>
<evidence type="ECO:0000256" key="1">
    <source>
        <dbReference type="ARBA" id="ARBA00008857"/>
    </source>
</evidence>
<organism evidence="8 9">
    <name type="scientific">Alkanindiges hydrocarboniclasticus</name>
    <dbReference type="NCBI Taxonomy" id="1907941"/>
    <lineage>
        <taxon>Bacteria</taxon>
        <taxon>Pseudomonadati</taxon>
        <taxon>Pseudomonadota</taxon>
        <taxon>Gammaproteobacteria</taxon>
        <taxon>Moraxellales</taxon>
        <taxon>Moraxellaceae</taxon>
        <taxon>Alkanindiges</taxon>
    </lineage>
</organism>
<dbReference type="Gene3D" id="1.10.150.130">
    <property type="match status" value="1"/>
</dbReference>
<dbReference type="SUPFAM" id="SSF56349">
    <property type="entry name" value="DNA breaking-rejoining enzymes"/>
    <property type="match status" value="1"/>
</dbReference>
<dbReference type="GO" id="GO:0006310">
    <property type="term" value="P:DNA recombination"/>
    <property type="evidence" value="ECO:0007669"/>
    <property type="project" value="UniProtKB-KW"/>
</dbReference>
<dbReference type="Gene3D" id="3.30.160.390">
    <property type="entry name" value="Integrase, DNA-binding domain"/>
    <property type="match status" value="1"/>
</dbReference>
<dbReference type="InterPro" id="IPR050808">
    <property type="entry name" value="Phage_Integrase"/>
</dbReference>
<evidence type="ECO:0000256" key="4">
    <source>
        <dbReference type="ARBA" id="ARBA00023172"/>
    </source>
</evidence>
<name>A0A1S8CQP3_9GAMM</name>
<keyword evidence="4" id="KW-0233">DNA recombination</keyword>
<dbReference type="Pfam" id="PF13356">
    <property type="entry name" value="Arm-DNA-bind_3"/>
    <property type="match status" value="1"/>
</dbReference>
<evidence type="ECO:0000256" key="2">
    <source>
        <dbReference type="ARBA" id="ARBA00022908"/>
    </source>
</evidence>
<dbReference type="PROSITE" id="PS51898">
    <property type="entry name" value="TYR_RECOMBINASE"/>
    <property type="match status" value="1"/>
</dbReference>
<proteinExistence type="inferred from homology"/>
<dbReference type="CDD" id="cd00796">
    <property type="entry name" value="INT_Rci_Hp1_C"/>
    <property type="match status" value="1"/>
</dbReference>
<dbReference type="OrthoDB" id="9057547at2"/>
<dbReference type="InterPro" id="IPR044068">
    <property type="entry name" value="CB"/>
</dbReference>
<dbReference type="InterPro" id="IPR011010">
    <property type="entry name" value="DNA_brk_join_enz"/>
</dbReference>
<dbReference type="PANTHER" id="PTHR30629">
    <property type="entry name" value="PROPHAGE INTEGRASE"/>
    <property type="match status" value="1"/>
</dbReference>
<dbReference type="PANTHER" id="PTHR30629:SF2">
    <property type="entry name" value="PROPHAGE INTEGRASE INTS-RELATED"/>
    <property type="match status" value="1"/>
</dbReference>
<dbReference type="InterPro" id="IPR038488">
    <property type="entry name" value="Integrase_DNA-bd_sf"/>
</dbReference>
<comment type="similarity">
    <text evidence="1">Belongs to the 'phage' integrase family.</text>
</comment>
<protein>
    <submittedName>
        <fullName evidence="8">Integrase</fullName>
    </submittedName>
</protein>
<dbReference type="InterPro" id="IPR013762">
    <property type="entry name" value="Integrase-like_cat_sf"/>
</dbReference>
<dbReference type="Pfam" id="PF00589">
    <property type="entry name" value="Phage_integrase"/>
    <property type="match status" value="1"/>
</dbReference>
<dbReference type="RefSeq" id="WP_076879251.1">
    <property type="nucleotide sequence ID" value="NZ_MLCN01000048.1"/>
</dbReference>
<dbReference type="AlphaFoldDB" id="A0A1S8CQP3"/>
<dbReference type="Proteomes" id="UP000192132">
    <property type="component" value="Unassembled WGS sequence"/>
</dbReference>
<dbReference type="InterPro" id="IPR053876">
    <property type="entry name" value="Phage_int_M"/>
</dbReference>